<dbReference type="SUPFAM" id="SSF48695">
    <property type="entry name" value="Multiheme cytochromes"/>
    <property type="match status" value="1"/>
</dbReference>
<dbReference type="PANTHER" id="PTHR35038">
    <property type="entry name" value="DISSIMILATORY SULFITE REDUCTASE SIRA"/>
    <property type="match status" value="1"/>
</dbReference>
<evidence type="ECO:0000256" key="1">
    <source>
        <dbReference type="ARBA" id="ARBA00022729"/>
    </source>
</evidence>
<keyword evidence="1" id="KW-0732">Signal</keyword>
<evidence type="ECO:0000313" key="3">
    <source>
        <dbReference type="Proteomes" id="UP000016960"/>
    </source>
</evidence>
<dbReference type="Gene3D" id="1.10.1130.10">
    <property type="entry name" value="Flavocytochrome C3, Chain A"/>
    <property type="match status" value="1"/>
</dbReference>
<dbReference type="AlphaFoldDB" id="U5DI40"/>
<dbReference type="STRING" id="582515.KR51_00028540"/>
<dbReference type="Proteomes" id="UP000016960">
    <property type="component" value="Unassembled WGS sequence"/>
</dbReference>
<reference evidence="2 3" key="1">
    <citation type="submission" date="2013-05" db="EMBL/GenBank/DDBJ databases">
        <title>Draft genome sequence of Rubidibacter lacunae KORDI 51-2.</title>
        <authorList>
            <person name="Choi D.H."/>
            <person name="Noh J.H."/>
            <person name="Kwon K.-K."/>
            <person name="Lee J.-H."/>
            <person name="Ryu J.-Y."/>
        </authorList>
    </citation>
    <scope>NUCLEOTIDE SEQUENCE [LARGE SCALE GENOMIC DNA]</scope>
    <source>
        <strain evidence="2 3">KORDI 51-2</strain>
    </source>
</reference>
<dbReference type="InterPro" id="IPR036280">
    <property type="entry name" value="Multihaem_cyt_sf"/>
</dbReference>
<dbReference type="EMBL" id="ASSJ01000074">
    <property type="protein sequence ID" value="ERN40597.1"/>
    <property type="molecule type" value="Genomic_DNA"/>
</dbReference>
<dbReference type="InParanoid" id="U5DI40"/>
<dbReference type="PATRIC" id="fig|582515.4.peg.3207"/>
<proteinExistence type="predicted"/>
<dbReference type="Gene3D" id="3.90.10.10">
    <property type="entry name" value="Cytochrome C3"/>
    <property type="match status" value="1"/>
</dbReference>
<dbReference type="PANTHER" id="PTHR35038:SF6">
    <property type="entry name" value="SURFACE LOCALIZED DECAHEME CYTOCHROME C LIPOPROTEIN"/>
    <property type="match status" value="1"/>
</dbReference>
<dbReference type="GO" id="GO:0016491">
    <property type="term" value="F:oxidoreductase activity"/>
    <property type="evidence" value="ECO:0007669"/>
    <property type="project" value="TreeGrafter"/>
</dbReference>
<evidence type="ECO:0000313" key="2">
    <source>
        <dbReference type="EMBL" id="ERN40597.1"/>
    </source>
</evidence>
<dbReference type="CDD" id="cd08168">
    <property type="entry name" value="Cytochrom_C3"/>
    <property type="match status" value="2"/>
</dbReference>
<keyword evidence="3" id="KW-1185">Reference proteome</keyword>
<dbReference type="InterPro" id="IPR051829">
    <property type="entry name" value="Multiheme_Cytochr_ET"/>
</dbReference>
<gene>
    <name evidence="2" type="ORF">KR51_00028540</name>
</gene>
<dbReference type="eggNOG" id="COG3303">
    <property type="taxonomic scope" value="Bacteria"/>
</dbReference>
<dbReference type="OrthoDB" id="9814800at2"/>
<dbReference type="RefSeq" id="WP_022608386.1">
    <property type="nucleotide sequence ID" value="NZ_ASSJ01000074.1"/>
</dbReference>
<accession>U5DI40</accession>
<sequence>MILTRTTRFALCLVALLVAFGWYSNWLTPAAADRLAPAAVEEATQLWKTSAHALGEVNCSSCHQDAETKSFVAKPTYESCRSCHEQSVDTFLLGKHGIRLLEGESPLKPALARLPMHAEARDLLMTCNTCHDVHSVDTVVASVDSCLTCHNDTHSQNYRDSAHAGLFEASKSLPRPSATAVSCATCHLPRYEHGQGDNAVTLVNHNNTYTLLPRDRMVGEVCANCHGVEFGYNSIFDDELVEANFDRPPTLSLQTFDLIRALEERRAGRDQKDASE</sequence>
<protein>
    <submittedName>
        <fullName evidence="2">Uncharacterized protein</fullName>
    </submittedName>
</protein>
<comment type="caution">
    <text evidence="2">The sequence shown here is derived from an EMBL/GenBank/DDBJ whole genome shotgun (WGS) entry which is preliminary data.</text>
</comment>
<organism evidence="2 3">
    <name type="scientific">Rubidibacter lacunae KORDI 51-2</name>
    <dbReference type="NCBI Taxonomy" id="582515"/>
    <lineage>
        <taxon>Bacteria</taxon>
        <taxon>Bacillati</taxon>
        <taxon>Cyanobacteriota</taxon>
        <taxon>Cyanophyceae</taxon>
        <taxon>Oscillatoriophycideae</taxon>
        <taxon>Chroococcales</taxon>
        <taxon>Aphanothecaceae</taxon>
        <taxon>Rubidibacter</taxon>
    </lineage>
</organism>
<name>U5DI40_9CHRO</name>